<reference evidence="1" key="1">
    <citation type="journal article" date="2012" name="PLoS Negl. Trop. Dis.">
        <title>A systematically improved high quality genome and transcriptome of the human blood fluke Schistosoma mansoni.</title>
        <authorList>
            <person name="Protasio A.V."/>
            <person name="Tsai I.J."/>
            <person name="Babbage A."/>
            <person name="Nichol S."/>
            <person name="Hunt M."/>
            <person name="Aslett M.A."/>
            <person name="De Silva N."/>
            <person name="Velarde G.S."/>
            <person name="Anderson T.J."/>
            <person name="Clark R.C."/>
            <person name="Davidson C."/>
            <person name="Dillon G.P."/>
            <person name="Holroyd N.E."/>
            <person name="LoVerde P.T."/>
            <person name="Lloyd C."/>
            <person name="McQuillan J."/>
            <person name="Oliveira G."/>
            <person name="Otto T.D."/>
            <person name="Parker-Manuel S.J."/>
            <person name="Quail M.A."/>
            <person name="Wilson R.A."/>
            <person name="Zerlotini A."/>
            <person name="Dunne D.W."/>
            <person name="Berriman M."/>
        </authorList>
    </citation>
    <scope>NUCLEOTIDE SEQUENCE [LARGE SCALE GENOMIC DNA]</scope>
    <source>
        <strain evidence="1">Puerto Rican</strain>
    </source>
</reference>
<dbReference type="STRING" id="6183.A0A3Q0KK73"/>
<dbReference type="PANTHER" id="PTHR33053">
    <property type="entry name" value="PROTEIN, PUTATIVE-RELATED"/>
    <property type="match status" value="1"/>
</dbReference>
<dbReference type="WBParaSite" id="Smp_109240.1">
    <property type="protein sequence ID" value="Smp_109240.1"/>
    <property type="gene ID" value="Smp_109240"/>
</dbReference>
<evidence type="ECO:0000313" key="1">
    <source>
        <dbReference type="Proteomes" id="UP000008854"/>
    </source>
</evidence>
<name>A0A3Q0KK73_SCHMA</name>
<protein>
    <submittedName>
        <fullName evidence="2">Transposase domain-containing protein</fullName>
    </submittedName>
</protein>
<dbReference type="AlphaFoldDB" id="A0A3Q0KK73"/>
<dbReference type="InParanoid" id="A0A3Q0KK73"/>
<dbReference type="ExpressionAtlas" id="A0A3Q0KK73">
    <property type="expression patterns" value="baseline"/>
</dbReference>
<organism evidence="1 2">
    <name type="scientific">Schistosoma mansoni</name>
    <name type="common">Blood fluke</name>
    <dbReference type="NCBI Taxonomy" id="6183"/>
    <lineage>
        <taxon>Eukaryota</taxon>
        <taxon>Metazoa</taxon>
        <taxon>Spiralia</taxon>
        <taxon>Lophotrochozoa</taxon>
        <taxon>Platyhelminthes</taxon>
        <taxon>Trematoda</taxon>
        <taxon>Digenea</taxon>
        <taxon>Strigeidida</taxon>
        <taxon>Schistosomatoidea</taxon>
        <taxon>Schistosomatidae</taxon>
        <taxon>Schistosoma</taxon>
    </lineage>
</organism>
<keyword evidence="1" id="KW-1185">Reference proteome</keyword>
<proteinExistence type="predicted"/>
<reference evidence="2" key="2">
    <citation type="submission" date="2018-12" db="UniProtKB">
        <authorList>
            <consortium name="WormBaseParasite"/>
        </authorList>
    </citation>
    <scope>IDENTIFICATION</scope>
    <source>
        <strain evidence="2">Puerto Rican</strain>
    </source>
</reference>
<evidence type="ECO:0000313" key="2">
    <source>
        <dbReference type="WBParaSite" id="Smp_109240.1"/>
    </source>
</evidence>
<sequence length="561" mass="64267">MNRILMHLMTSTSLSIRDADRVLNEFRLVVPDLPTSIRSLLRTCTSVQPKSISSGVYYHLGLKTNLLRYVERWLCTCDFDTLQLYINVDGLSMSRSSSQHLWPVLGRIVAPRLSDVFMIGIYGGNTKPARFNEISADTISEIKEMTETGLLSVRFNKYIAIKLTAVICDAPARSDVRYTVNHNGKAGCDRCVVNGRRLDGKMTFPNGEYTLRTDDSFRNQTQYIHHKGHSLFESLPIDMILTFPLDPMHMVYLGVTKKLVTLWIELGHRRLKNMNSCVIRTINKLISRCVESTPSDFPRKCRTLDYVSVWKASECRLFLLYLGPVILQNILPEPLYINFKCLALSMYLLAHPQFYNRVTESVRMDLRNFLREYEWCYGCENLVYNVHSLQHLPDDVLAHGPLDSYSAFPFESYMRQIKESVHSGYSVAKQAAQRYAEQMSFCDRLQTNDNPVIGKADSRKQVIMFRNSQINSFQPDNVVVVNGKPGLYTDIQDSGLLKFRQFTDPQNYFTDPFPSTDIGIFKCSVVSSAYSWVSIRDVDCKCMSINCVNRLVIVPLLHTVM</sequence>
<dbReference type="Proteomes" id="UP000008854">
    <property type="component" value="Unassembled WGS sequence"/>
</dbReference>
<accession>A0A3Q0KK73</accession>